<dbReference type="GO" id="GO:0016887">
    <property type="term" value="F:ATP hydrolysis activity"/>
    <property type="evidence" value="ECO:0007669"/>
    <property type="project" value="InterPro"/>
</dbReference>
<proteinExistence type="inferred from homology"/>
<evidence type="ECO:0000256" key="2">
    <source>
        <dbReference type="ARBA" id="ARBA00022448"/>
    </source>
</evidence>
<dbReference type="Gene3D" id="3.40.50.300">
    <property type="entry name" value="P-loop containing nucleotide triphosphate hydrolases"/>
    <property type="match status" value="1"/>
</dbReference>
<dbReference type="SUPFAM" id="SSF52540">
    <property type="entry name" value="P-loop containing nucleoside triphosphate hydrolases"/>
    <property type="match status" value="1"/>
</dbReference>
<name>A0A2W5P844_9SPHN</name>
<keyword evidence="2" id="KW-0813">Transport</keyword>
<organism evidence="4 5">
    <name type="scientific">Sphingomonas taxi</name>
    <dbReference type="NCBI Taxonomy" id="1549858"/>
    <lineage>
        <taxon>Bacteria</taxon>
        <taxon>Pseudomonadati</taxon>
        <taxon>Pseudomonadota</taxon>
        <taxon>Alphaproteobacteria</taxon>
        <taxon>Sphingomonadales</taxon>
        <taxon>Sphingomonadaceae</taxon>
        <taxon>Sphingomonas</taxon>
    </lineage>
</organism>
<evidence type="ECO:0000313" key="5">
    <source>
        <dbReference type="Proteomes" id="UP000249229"/>
    </source>
</evidence>
<dbReference type="InterPro" id="IPR003439">
    <property type="entry name" value="ABC_transporter-like_ATP-bd"/>
</dbReference>
<dbReference type="AlphaFoldDB" id="A0A2W5P844"/>
<evidence type="ECO:0000256" key="1">
    <source>
        <dbReference type="ARBA" id="ARBA00005417"/>
    </source>
</evidence>
<reference evidence="4 5" key="1">
    <citation type="submission" date="2017-08" db="EMBL/GenBank/DDBJ databases">
        <title>Infants hospitalized years apart are colonized by the same room-sourced microbial strains.</title>
        <authorList>
            <person name="Brooks B."/>
            <person name="Olm M.R."/>
            <person name="Firek B.A."/>
            <person name="Baker R."/>
            <person name="Thomas B.C."/>
            <person name="Morowitz M.J."/>
            <person name="Banfield J.F."/>
        </authorList>
    </citation>
    <scope>NUCLEOTIDE SEQUENCE [LARGE SCALE GENOMIC DNA]</scope>
    <source>
        <strain evidence="4">S2_005_001_R1_22</strain>
    </source>
</reference>
<evidence type="ECO:0000313" key="4">
    <source>
        <dbReference type="EMBL" id="PZQ61294.1"/>
    </source>
</evidence>
<dbReference type="Pfam" id="PF00005">
    <property type="entry name" value="ABC_tran"/>
    <property type="match status" value="1"/>
</dbReference>
<accession>A0A2W5P844</accession>
<dbReference type="PANTHER" id="PTHR42788:SF13">
    <property type="entry name" value="ALIPHATIC SULFONATES IMPORT ATP-BINDING PROTEIN SSUB"/>
    <property type="match status" value="1"/>
</dbReference>
<sequence>MASVDIRDPGKRCGAIAVLHPTSVRVADGGFVAVVGPSGCGKPTLPRVIAGLAEASGGSVAIGGGRRSGRPAGLPARPLLLRRRGCGARDDSDCASPPRRYAARRRGILAWHRADMPSPRTA</sequence>
<dbReference type="InterPro" id="IPR050166">
    <property type="entry name" value="ABC_transporter_ATP-bind"/>
</dbReference>
<comment type="similarity">
    <text evidence="1">Belongs to the ABC transporter superfamily.</text>
</comment>
<feature type="domain" description="ABC transporter" evidence="3">
    <location>
        <begin position="19"/>
        <end position="64"/>
    </location>
</feature>
<dbReference type="InterPro" id="IPR027417">
    <property type="entry name" value="P-loop_NTPase"/>
</dbReference>
<dbReference type="GO" id="GO:0005524">
    <property type="term" value="F:ATP binding"/>
    <property type="evidence" value="ECO:0007669"/>
    <property type="project" value="InterPro"/>
</dbReference>
<gene>
    <name evidence="4" type="ORF">DI544_06975</name>
</gene>
<dbReference type="Proteomes" id="UP000249229">
    <property type="component" value="Unassembled WGS sequence"/>
</dbReference>
<dbReference type="EMBL" id="QFQI01000003">
    <property type="protein sequence ID" value="PZQ61294.1"/>
    <property type="molecule type" value="Genomic_DNA"/>
</dbReference>
<dbReference type="PANTHER" id="PTHR42788">
    <property type="entry name" value="TAURINE IMPORT ATP-BINDING PROTEIN-RELATED"/>
    <property type="match status" value="1"/>
</dbReference>
<comment type="caution">
    <text evidence="4">The sequence shown here is derived from an EMBL/GenBank/DDBJ whole genome shotgun (WGS) entry which is preliminary data.</text>
</comment>
<protein>
    <recommendedName>
        <fullName evidence="3">ABC transporter domain-containing protein</fullName>
    </recommendedName>
</protein>
<evidence type="ECO:0000259" key="3">
    <source>
        <dbReference type="Pfam" id="PF00005"/>
    </source>
</evidence>